<accession>A0ABD1RV47</accession>
<dbReference type="AlphaFoldDB" id="A0ABD1RV47"/>
<evidence type="ECO:0000256" key="1">
    <source>
        <dbReference type="SAM" id="Phobius"/>
    </source>
</evidence>
<sequence>MKVKIEGRRRLCKICKSKNYDNEGKTLIENEEPTFIGISNFDSSPQVKTACESTGNEIRDILNDLSSRLELLSVEKRSVWVLILTMLSLFGLGVIFFACRAARQVHY</sequence>
<reference evidence="3" key="1">
    <citation type="submission" date="2024-07" db="EMBL/GenBank/DDBJ databases">
        <title>Two chromosome-level genome assemblies of Korean endemic species Abeliophyllum distichum and Forsythia ovata (Oleaceae).</title>
        <authorList>
            <person name="Jang H."/>
        </authorList>
    </citation>
    <scope>NUCLEOTIDE SEQUENCE [LARGE SCALE GENOMIC DNA]</scope>
</reference>
<organism evidence="2 3">
    <name type="scientific">Abeliophyllum distichum</name>
    <dbReference type="NCBI Taxonomy" id="126358"/>
    <lineage>
        <taxon>Eukaryota</taxon>
        <taxon>Viridiplantae</taxon>
        <taxon>Streptophyta</taxon>
        <taxon>Embryophyta</taxon>
        <taxon>Tracheophyta</taxon>
        <taxon>Spermatophyta</taxon>
        <taxon>Magnoliopsida</taxon>
        <taxon>eudicotyledons</taxon>
        <taxon>Gunneridae</taxon>
        <taxon>Pentapetalae</taxon>
        <taxon>asterids</taxon>
        <taxon>lamiids</taxon>
        <taxon>Lamiales</taxon>
        <taxon>Oleaceae</taxon>
        <taxon>Forsythieae</taxon>
        <taxon>Abeliophyllum</taxon>
    </lineage>
</organism>
<evidence type="ECO:0000313" key="2">
    <source>
        <dbReference type="EMBL" id="KAL2492310.1"/>
    </source>
</evidence>
<keyword evidence="3" id="KW-1185">Reference proteome</keyword>
<dbReference type="Proteomes" id="UP001604336">
    <property type="component" value="Unassembled WGS sequence"/>
</dbReference>
<feature type="transmembrane region" description="Helical" evidence="1">
    <location>
        <begin position="78"/>
        <end position="98"/>
    </location>
</feature>
<keyword evidence="1" id="KW-0812">Transmembrane</keyword>
<proteinExistence type="predicted"/>
<protein>
    <submittedName>
        <fullName evidence="2">Protein CHROMATIN REMODELING 24</fullName>
    </submittedName>
</protein>
<comment type="caution">
    <text evidence="2">The sequence shown here is derived from an EMBL/GenBank/DDBJ whole genome shotgun (WGS) entry which is preliminary data.</text>
</comment>
<gene>
    <name evidence="2" type="ORF">Adt_27938</name>
</gene>
<keyword evidence="1" id="KW-0472">Membrane</keyword>
<name>A0ABD1RV47_9LAMI</name>
<evidence type="ECO:0000313" key="3">
    <source>
        <dbReference type="Proteomes" id="UP001604336"/>
    </source>
</evidence>
<dbReference type="EMBL" id="JBFOLK010000008">
    <property type="protein sequence ID" value="KAL2492310.1"/>
    <property type="molecule type" value="Genomic_DNA"/>
</dbReference>
<keyword evidence="1" id="KW-1133">Transmembrane helix</keyword>